<keyword evidence="2" id="KW-1185">Reference proteome</keyword>
<gene>
    <name evidence="1" type="ORF">GEV01_18530</name>
</gene>
<protein>
    <submittedName>
        <fullName evidence="1">Uncharacterized protein</fullName>
    </submittedName>
</protein>
<reference evidence="1 2" key="1">
    <citation type="submission" date="2019-10" db="EMBL/GenBank/DDBJ databases">
        <title>Two novel species isolated from a subtropical stream in China.</title>
        <authorList>
            <person name="Lu H."/>
        </authorList>
    </citation>
    <scope>NUCLEOTIDE SEQUENCE [LARGE SCALE GENOMIC DNA]</scope>
    <source>
        <strain evidence="1 2">FT103W</strain>
    </source>
</reference>
<evidence type="ECO:0000313" key="1">
    <source>
        <dbReference type="EMBL" id="MQA21521.1"/>
    </source>
</evidence>
<proteinExistence type="predicted"/>
<accession>A0A843SH96</accession>
<evidence type="ECO:0000313" key="2">
    <source>
        <dbReference type="Proteomes" id="UP000444318"/>
    </source>
</evidence>
<organism evidence="1 2">
    <name type="scientific">Rugamonas rivuli</name>
    <dbReference type="NCBI Taxonomy" id="2743358"/>
    <lineage>
        <taxon>Bacteria</taxon>
        <taxon>Pseudomonadati</taxon>
        <taxon>Pseudomonadota</taxon>
        <taxon>Betaproteobacteria</taxon>
        <taxon>Burkholderiales</taxon>
        <taxon>Oxalobacteraceae</taxon>
        <taxon>Telluria group</taxon>
        <taxon>Rugamonas</taxon>
    </lineage>
</organism>
<dbReference type="RefSeq" id="WP_152807009.1">
    <property type="nucleotide sequence ID" value="NZ_WHUF01000004.1"/>
</dbReference>
<name>A0A843SH96_9BURK</name>
<dbReference type="AlphaFoldDB" id="A0A843SH96"/>
<comment type="caution">
    <text evidence="1">The sequence shown here is derived from an EMBL/GenBank/DDBJ whole genome shotgun (WGS) entry which is preliminary data.</text>
</comment>
<sequence>MADKITEIDEGRTDPTSMFQTREDMAAFINRMNLDTVQKYGFSTDYGKCKQQPVREVQKIAQRFLKQESVASVRGSSDPCARANATNVVDERCAIARYVGSVDWVGYDDVDADGFVVRTRGTQRDAEIVGRDKRKQAIIDRARKAEAEFHEEYYGLPPQPCPFRGPDSLRSPECIATDNKVKEIQKRLMAKFNVKLWVVK</sequence>
<dbReference type="Proteomes" id="UP000444318">
    <property type="component" value="Unassembled WGS sequence"/>
</dbReference>
<dbReference type="EMBL" id="WHUF01000004">
    <property type="protein sequence ID" value="MQA21521.1"/>
    <property type="molecule type" value="Genomic_DNA"/>
</dbReference>